<dbReference type="Proteomes" id="UP000304900">
    <property type="component" value="Unassembled WGS sequence"/>
</dbReference>
<comment type="similarity">
    <text evidence="1">Belongs to the aldehyde dehydrogenase family.</text>
</comment>
<dbReference type="EMBL" id="SZVO01000004">
    <property type="protein sequence ID" value="TKT92262.1"/>
    <property type="molecule type" value="Genomic_DNA"/>
</dbReference>
<reference evidence="4 5" key="1">
    <citation type="submission" date="2019-05" db="EMBL/GenBank/DDBJ databases">
        <title>Dyadobacter AR-3-8 sp. nov., isolated from arctic soil.</title>
        <authorList>
            <person name="Chaudhary D.K."/>
        </authorList>
    </citation>
    <scope>NUCLEOTIDE SEQUENCE [LARGE SCALE GENOMIC DNA]</scope>
    <source>
        <strain evidence="4 5">AR-3-8</strain>
    </source>
</reference>
<dbReference type="AlphaFoldDB" id="A0A4U6D4R8"/>
<sequence>MKPTLFADVNNNMHIAREEIFGAVVVMIPYKDEADAIRISNDSHYGLAGSVLTENRGHGLEIARQIRTGRMSINDNFGNFDCPFGGYKQSGIGREFGSFGICEYVEQKAIFV</sequence>
<keyword evidence="5" id="KW-1185">Reference proteome</keyword>
<organism evidence="4 5">
    <name type="scientific">Dyadobacter frigoris</name>
    <dbReference type="NCBI Taxonomy" id="2576211"/>
    <lineage>
        <taxon>Bacteria</taxon>
        <taxon>Pseudomonadati</taxon>
        <taxon>Bacteroidota</taxon>
        <taxon>Cytophagia</taxon>
        <taxon>Cytophagales</taxon>
        <taxon>Spirosomataceae</taxon>
        <taxon>Dyadobacter</taxon>
    </lineage>
</organism>
<evidence type="ECO:0000256" key="1">
    <source>
        <dbReference type="ARBA" id="ARBA00009986"/>
    </source>
</evidence>
<dbReference type="PANTHER" id="PTHR42804:SF1">
    <property type="entry name" value="ALDEHYDE DEHYDROGENASE-RELATED"/>
    <property type="match status" value="1"/>
</dbReference>
<name>A0A4U6D4R8_9BACT</name>
<keyword evidence="2" id="KW-0560">Oxidoreductase</keyword>
<dbReference type="InterPro" id="IPR016161">
    <property type="entry name" value="Ald_DH/histidinol_DH"/>
</dbReference>
<evidence type="ECO:0000259" key="3">
    <source>
        <dbReference type="Pfam" id="PF00171"/>
    </source>
</evidence>
<accession>A0A4U6D4R8</accession>
<comment type="caution">
    <text evidence="4">The sequence shown here is derived from an EMBL/GenBank/DDBJ whole genome shotgun (WGS) entry which is preliminary data.</text>
</comment>
<dbReference type="InterPro" id="IPR016163">
    <property type="entry name" value="Ald_DH_C"/>
</dbReference>
<protein>
    <submittedName>
        <fullName evidence="4">Aldehyde dehydrogenase family protein</fullName>
    </submittedName>
</protein>
<evidence type="ECO:0000313" key="4">
    <source>
        <dbReference type="EMBL" id="TKT92262.1"/>
    </source>
</evidence>
<dbReference type="Gene3D" id="3.40.309.10">
    <property type="entry name" value="Aldehyde Dehydrogenase, Chain A, domain 2"/>
    <property type="match status" value="1"/>
</dbReference>
<dbReference type="Pfam" id="PF00171">
    <property type="entry name" value="Aldedh"/>
    <property type="match status" value="1"/>
</dbReference>
<dbReference type="Gene3D" id="3.40.605.10">
    <property type="entry name" value="Aldehyde Dehydrogenase, Chain A, domain 1"/>
    <property type="match status" value="1"/>
</dbReference>
<dbReference type="SUPFAM" id="SSF53720">
    <property type="entry name" value="ALDH-like"/>
    <property type="match status" value="1"/>
</dbReference>
<dbReference type="OrthoDB" id="973869at2"/>
<gene>
    <name evidence="4" type="ORF">FDK13_09785</name>
</gene>
<dbReference type="InterPro" id="IPR015590">
    <property type="entry name" value="Aldehyde_DH_dom"/>
</dbReference>
<evidence type="ECO:0000256" key="2">
    <source>
        <dbReference type="ARBA" id="ARBA00023002"/>
    </source>
</evidence>
<proteinExistence type="inferred from homology"/>
<dbReference type="PANTHER" id="PTHR42804">
    <property type="entry name" value="ALDEHYDE DEHYDROGENASE"/>
    <property type="match status" value="1"/>
</dbReference>
<feature type="domain" description="Aldehyde dehydrogenase" evidence="3">
    <location>
        <begin position="1"/>
        <end position="110"/>
    </location>
</feature>
<dbReference type="GO" id="GO:0016620">
    <property type="term" value="F:oxidoreductase activity, acting on the aldehyde or oxo group of donors, NAD or NADP as acceptor"/>
    <property type="evidence" value="ECO:0007669"/>
    <property type="project" value="InterPro"/>
</dbReference>
<evidence type="ECO:0000313" key="5">
    <source>
        <dbReference type="Proteomes" id="UP000304900"/>
    </source>
</evidence>
<dbReference type="InterPro" id="IPR016162">
    <property type="entry name" value="Ald_DH_N"/>
</dbReference>